<reference evidence="7" key="1">
    <citation type="journal article" date="2023" name="G3 (Bethesda)">
        <title>Whole genome assembly and annotation of the endangered Caribbean coral Acropora cervicornis.</title>
        <authorList>
            <person name="Selwyn J.D."/>
            <person name="Vollmer S.V."/>
        </authorList>
    </citation>
    <scope>NUCLEOTIDE SEQUENCE</scope>
    <source>
        <strain evidence="7">K2</strain>
    </source>
</reference>
<proteinExistence type="inferred from homology"/>
<name>A0AAD9QYF2_ACRCE</name>
<keyword evidence="4 6" id="KW-1133">Transmembrane helix</keyword>
<evidence type="ECO:0000313" key="7">
    <source>
        <dbReference type="EMBL" id="KAK2569410.1"/>
    </source>
</evidence>
<reference evidence="7" key="2">
    <citation type="journal article" date="2023" name="Science">
        <title>Genomic signatures of disease resistance in endangered staghorn corals.</title>
        <authorList>
            <person name="Vollmer S.V."/>
            <person name="Selwyn J.D."/>
            <person name="Despard B.A."/>
            <person name="Roesel C.L."/>
        </authorList>
    </citation>
    <scope>NUCLEOTIDE SEQUENCE</scope>
    <source>
        <strain evidence="7">K2</strain>
    </source>
</reference>
<feature type="non-terminal residue" evidence="7">
    <location>
        <position position="1"/>
    </location>
</feature>
<dbReference type="Pfam" id="PF00335">
    <property type="entry name" value="Tetraspanin"/>
    <property type="match status" value="1"/>
</dbReference>
<keyword evidence="3 6" id="KW-0812">Transmembrane</keyword>
<dbReference type="PIRSF" id="PIRSF002419">
    <property type="entry name" value="Tetraspanin"/>
    <property type="match status" value="1"/>
</dbReference>
<comment type="caution">
    <text evidence="7">The sequence shown here is derived from an EMBL/GenBank/DDBJ whole genome shotgun (WGS) entry which is preliminary data.</text>
</comment>
<feature type="transmembrane region" description="Helical" evidence="6">
    <location>
        <begin position="12"/>
        <end position="34"/>
    </location>
</feature>
<gene>
    <name evidence="7" type="ORF">P5673_006336</name>
</gene>
<dbReference type="InterPro" id="IPR008952">
    <property type="entry name" value="Tetraspanin_EC2_sf"/>
</dbReference>
<protein>
    <recommendedName>
        <fullName evidence="6">Tetraspanin</fullName>
    </recommendedName>
</protein>
<evidence type="ECO:0000256" key="1">
    <source>
        <dbReference type="ARBA" id="ARBA00004141"/>
    </source>
</evidence>
<feature type="transmembrane region" description="Helical" evidence="6">
    <location>
        <begin position="54"/>
        <end position="86"/>
    </location>
</feature>
<dbReference type="EMBL" id="JARQWQ010000010">
    <property type="protein sequence ID" value="KAK2569410.1"/>
    <property type="molecule type" value="Genomic_DNA"/>
</dbReference>
<comment type="caution">
    <text evidence="6">Lacks conserved residue(s) required for the propagation of feature annotation.</text>
</comment>
<organism evidence="7 8">
    <name type="scientific">Acropora cervicornis</name>
    <name type="common">Staghorn coral</name>
    <dbReference type="NCBI Taxonomy" id="6130"/>
    <lineage>
        <taxon>Eukaryota</taxon>
        <taxon>Metazoa</taxon>
        <taxon>Cnidaria</taxon>
        <taxon>Anthozoa</taxon>
        <taxon>Hexacorallia</taxon>
        <taxon>Scleractinia</taxon>
        <taxon>Astrocoeniina</taxon>
        <taxon>Acroporidae</taxon>
        <taxon>Acropora</taxon>
    </lineage>
</organism>
<dbReference type="AlphaFoldDB" id="A0AAD9QYF2"/>
<evidence type="ECO:0000256" key="3">
    <source>
        <dbReference type="ARBA" id="ARBA00022692"/>
    </source>
</evidence>
<keyword evidence="5 6" id="KW-0472">Membrane</keyword>
<comment type="similarity">
    <text evidence="2 6">Belongs to the tetraspanin (TM4SF) family.</text>
</comment>
<evidence type="ECO:0000256" key="5">
    <source>
        <dbReference type="ARBA" id="ARBA00023136"/>
    </source>
</evidence>
<dbReference type="GO" id="GO:0005886">
    <property type="term" value="C:plasma membrane"/>
    <property type="evidence" value="ECO:0007669"/>
    <property type="project" value="TreeGrafter"/>
</dbReference>
<evidence type="ECO:0000256" key="2">
    <source>
        <dbReference type="ARBA" id="ARBA00006840"/>
    </source>
</evidence>
<dbReference type="PANTHER" id="PTHR19282">
    <property type="entry name" value="TETRASPANIN"/>
    <property type="match status" value="1"/>
</dbReference>
<dbReference type="PANTHER" id="PTHR19282:SF544">
    <property type="entry name" value="TETRASPANIN"/>
    <property type="match status" value="1"/>
</dbReference>
<dbReference type="PRINTS" id="PR00259">
    <property type="entry name" value="TMFOUR"/>
</dbReference>
<dbReference type="Gene3D" id="1.10.1450.10">
    <property type="entry name" value="Tetraspanin"/>
    <property type="match status" value="1"/>
</dbReference>
<dbReference type="SUPFAM" id="SSF48652">
    <property type="entry name" value="Tetraspanin"/>
    <property type="match status" value="1"/>
</dbReference>
<keyword evidence="8" id="KW-1185">Reference proteome</keyword>
<evidence type="ECO:0000313" key="8">
    <source>
        <dbReference type="Proteomes" id="UP001249851"/>
    </source>
</evidence>
<dbReference type="InterPro" id="IPR000301">
    <property type="entry name" value="Tetraspanin_animals"/>
</dbReference>
<comment type="subcellular location">
    <subcellularLocation>
        <location evidence="1 6">Membrane</location>
        <topology evidence="1 6">Multi-pass membrane protein</topology>
    </subcellularLocation>
</comment>
<dbReference type="InterPro" id="IPR018499">
    <property type="entry name" value="Tetraspanin/Peripherin"/>
</dbReference>
<evidence type="ECO:0000256" key="6">
    <source>
        <dbReference type="RuleBase" id="RU361218"/>
    </source>
</evidence>
<evidence type="ECO:0000256" key="4">
    <source>
        <dbReference type="ARBA" id="ARBA00022989"/>
    </source>
</evidence>
<dbReference type="Proteomes" id="UP001249851">
    <property type="component" value="Unassembled WGS sequence"/>
</dbReference>
<sequence>MCEITCIKRLLFAFNFIFWLAGAAILGIGIWTEIDPGQFYAFIGSTGYSLPAKLLMAAGGFVMIYFACLLLIFAAEAVAGILGFLYREKIDDEITNRLRDEVRTKYGVTIDATTNQVVDNLQIRLECCGIANFTDWAGSKWQEKNPRLKVPLSCCKEGGNTTTCNSEGGFDPSKINQEGCLEKLKEFVNNHLFILGVVGVAVAGI</sequence>
<accession>A0AAD9QYF2</accession>